<keyword evidence="3 5" id="KW-0690">Ribosome biogenesis</keyword>
<keyword evidence="8" id="KW-1185">Reference proteome</keyword>
<dbReference type="GO" id="GO:0005730">
    <property type="term" value="C:nucleolus"/>
    <property type="evidence" value="ECO:0007669"/>
    <property type="project" value="UniProtKB-SubCell"/>
</dbReference>
<dbReference type="PANTHER" id="PTHR14211">
    <property type="entry name" value="GLIOMA SUPPRESSOR CANDIDATE REGION GENE 2"/>
    <property type="match status" value="1"/>
</dbReference>
<evidence type="ECO:0000256" key="3">
    <source>
        <dbReference type="ARBA" id="ARBA00022517"/>
    </source>
</evidence>
<feature type="region of interest" description="Disordered" evidence="6">
    <location>
        <begin position="117"/>
        <end position="244"/>
    </location>
</feature>
<dbReference type="Proteomes" id="UP001383192">
    <property type="component" value="Unassembled WGS sequence"/>
</dbReference>
<comment type="similarity">
    <text evidence="1 5">Belongs to the NOP53 family.</text>
</comment>
<evidence type="ECO:0000256" key="1">
    <source>
        <dbReference type="ARBA" id="ARBA00008838"/>
    </source>
</evidence>
<dbReference type="InterPro" id="IPR011687">
    <property type="entry name" value="Nop53/GLTSCR2"/>
</dbReference>
<organism evidence="7 8">
    <name type="scientific">Paramarasmius palmivorus</name>
    <dbReference type="NCBI Taxonomy" id="297713"/>
    <lineage>
        <taxon>Eukaryota</taxon>
        <taxon>Fungi</taxon>
        <taxon>Dikarya</taxon>
        <taxon>Basidiomycota</taxon>
        <taxon>Agaricomycotina</taxon>
        <taxon>Agaricomycetes</taxon>
        <taxon>Agaricomycetidae</taxon>
        <taxon>Agaricales</taxon>
        <taxon>Marasmiineae</taxon>
        <taxon>Marasmiaceae</taxon>
        <taxon>Paramarasmius</taxon>
    </lineage>
</organism>
<keyword evidence="4 5" id="KW-0539">Nucleus</keyword>
<dbReference type="PIRSF" id="PIRSF017302">
    <property type="entry name" value="Gltscr2"/>
    <property type="match status" value="1"/>
</dbReference>
<feature type="compositionally biased region" description="Polar residues" evidence="6">
    <location>
        <begin position="178"/>
        <end position="194"/>
    </location>
</feature>
<evidence type="ECO:0000256" key="4">
    <source>
        <dbReference type="ARBA" id="ARBA00023242"/>
    </source>
</evidence>
<comment type="subcellular location">
    <subcellularLocation>
        <location evidence="5">Nucleus</location>
        <location evidence="5">Nucleolus</location>
    </subcellularLocation>
    <subcellularLocation>
        <location evidence="5">Nucleus</location>
        <location evidence="5">Nucleoplasm</location>
    </subcellularLocation>
</comment>
<feature type="compositionally biased region" description="Basic residues" evidence="6">
    <location>
        <begin position="39"/>
        <end position="48"/>
    </location>
</feature>
<dbReference type="AlphaFoldDB" id="A0AAW0CZ99"/>
<evidence type="ECO:0000313" key="7">
    <source>
        <dbReference type="EMBL" id="KAK7044201.1"/>
    </source>
</evidence>
<accession>A0AAW0CZ99</accession>
<gene>
    <name evidence="7" type="ORF">VNI00_007921</name>
</gene>
<feature type="compositionally biased region" description="Basic and acidic residues" evidence="6">
    <location>
        <begin position="202"/>
        <end position="212"/>
    </location>
</feature>
<dbReference type="GO" id="GO:0005654">
    <property type="term" value="C:nucleoplasm"/>
    <property type="evidence" value="ECO:0007669"/>
    <property type="project" value="UniProtKB-SubCell"/>
</dbReference>
<evidence type="ECO:0000256" key="2">
    <source>
        <dbReference type="ARBA" id="ARBA00018339"/>
    </source>
</evidence>
<dbReference type="GO" id="GO:0006364">
    <property type="term" value="P:rRNA processing"/>
    <property type="evidence" value="ECO:0007669"/>
    <property type="project" value="TreeGrafter"/>
</dbReference>
<evidence type="ECO:0000256" key="5">
    <source>
        <dbReference type="PIRNR" id="PIRNR017302"/>
    </source>
</evidence>
<comment type="function">
    <text evidence="5">May play a role in ribosome biogenesis.</text>
</comment>
<dbReference type="PANTHER" id="PTHR14211:SF7">
    <property type="entry name" value="RIBOSOME BIOGENESIS PROTEIN NOP53"/>
    <property type="match status" value="1"/>
</dbReference>
<feature type="region of interest" description="Disordered" evidence="6">
    <location>
        <begin position="1"/>
        <end position="54"/>
    </location>
</feature>
<evidence type="ECO:0000256" key="6">
    <source>
        <dbReference type="SAM" id="MobiDB-lite"/>
    </source>
</evidence>
<comment type="caution">
    <text evidence="7">The sequence shown here is derived from an EMBL/GenBank/DDBJ whole genome shotgun (WGS) entry which is preliminary data.</text>
</comment>
<protein>
    <recommendedName>
        <fullName evidence="2 5">Ribosome biogenesis protein NOP53</fullName>
    </recommendedName>
</protein>
<reference evidence="7 8" key="1">
    <citation type="submission" date="2024-01" db="EMBL/GenBank/DDBJ databases">
        <title>A draft genome for a cacao thread blight-causing isolate of Paramarasmius palmivorus.</title>
        <authorList>
            <person name="Baruah I.K."/>
            <person name="Bukari Y."/>
            <person name="Amoako-Attah I."/>
            <person name="Meinhardt L.W."/>
            <person name="Bailey B.A."/>
            <person name="Cohen S.P."/>
        </authorList>
    </citation>
    <scope>NUCLEOTIDE SEQUENCE [LARGE SCALE GENOMIC DNA]</scope>
    <source>
        <strain evidence="7 8">GH-12</strain>
    </source>
</reference>
<evidence type="ECO:0000313" key="8">
    <source>
        <dbReference type="Proteomes" id="UP001383192"/>
    </source>
</evidence>
<sequence length="473" mass="53301">MPKDGSNAKAVKDEKQSATRSKPKNLKSVIGAPSQRSQPSRKGKKAWRKNVDLDDVEEALEDSRAEERVLGKSIQKVADNDLFQIDTEGDENIRKSLPKFSSQLTSAKILAQRSAVPAVYSRANSTNSASKRKAVSQADKERLLRQAKKPRKGAFGAIIDEKDDQWGGARATGLSEAVKNSGQYDPWSAPSTTEDQNEILDEFGRPGVEKPAPKPPKNNLPDPRNLIQLSAVPTPHAGTSYNPPANAHQELLLRAHGVEEKRVKDFEKAKEIKDRMERSRALEEIGAHGDVPPGMAVDEPVENEEEDIQQTEAITKKMPQRKTKAQRRKEAKKLEEKRILAERAAKKRMYSVLSSTSARLLRKSTLPSTREVAERRRRLLESKVKDGLSGRRVGKHKVPKGQIDVQLGEELSESLRGLKVEGNLFRDRFLNLQQRALVEPRTLVLPKRRNKLIEYEKHAWKRFDKVYNTHEKL</sequence>
<name>A0AAW0CZ99_9AGAR</name>
<dbReference type="GO" id="GO:0000027">
    <property type="term" value="P:ribosomal large subunit assembly"/>
    <property type="evidence" value="ECO:0007669"/>
    <property type="project" value="UniProtKB-UniRule"/>
</dbReference>
<dbReference type="EMBL" id="JAYKXP010000026">
    <property type="protein sequence ID" value="KAK7044201.1"/>
    <property type="molecule type" value="Genomic_DNA"/>
</dbReference>
<dbReference type="Pfam" id="PF07767">
    <property type="entry name" value="Nop53"/>
    <property type="match status" value="1"/>
</dbReference>
<dbReference type="GO" id="GO:0008097">
    <property type="term" value="F:5S rRNA binding"/>
    <property type="evidence" value="ECO:0007669"/>
    <property type="project" value="TreeGrafter"/>
</dbReference>
<proteinExistence type="inferred from homology"/>